<keyword evidence="7" id="KW-1185">Reference proteome</keyword>
<feature type="transmembrane region" description="Helical" evidence="5">
    <location>
        <begin position="209"/>
        <end position="228"/>
    </location>
</feature>
<feature type="transmembrane region" description="Helical" evidence="5">
    <location>
        <begin position="31"/>
        <end position="55"/>
    </location>
</feature>
<accession>A0A164QTF4</accession>
<evidence type="ECO:0000256" key="5">
    <source>
        <dbReference type="SAM" id="Phobius"/>
    </source>
</evidence>
<dbReference type="GO" id="GO:0016020">
    <property type="term" value="C:membrane"/>
    <property type="evidence" value="ECO:0007669"/>
    <property type="project" value="UniProtKB-SubCell"/>
</dbReference>
<keyword evidence="2 5" id="KW-0812">Transmembrane</keyword>
<gene>
    <name evidence="6" type="ORF">APZ42_028087</name>
</gene>
<evidence type="ECO:0000256" key="2">
    <source>
        <dbReference type="ARBA" id="ARBA00022692"/>
    </source>
</evidence>
<feature type="transmembrane region" description="Helical" evidence="5">
    <location>
        <begin position="179"/>
        <end position="197"/>
    </location>
</feature>
<organism evidence="6 7">
    <name type="scientific">Daphnia magna</name>
    <dbReference type="NCBI Taxonomy" id="35525"/>
    <lineage>
        <taxon>Eukaryota</taxon>
        <taxon>Metazoa</taxon>
        <taxon>Ecdysozoa</taxon>
        <taxon>Arthropoda</taxon>
        <taxon>Crustacea</taxon>
        <taxon>Branchiopoda</taxon>
        <taxon>Diplostraca</taxon>
        <taxon>Cladocera</taxon>
        <taxon>Anomopoda</taxon>
        <taxon>Daphniidae</taxon>
        <taxon>Daphnia</taxon>
    </lineage>
</organism>
<dbReference type="Proteomes" id="UP000076858">
    <property type="component" value="Unassembled WGS sequence"/>
</dbReference>
<evidence type="ECO:0000313" key="7">
    <source>
        <dbReference type="Proteomes" id="UP000076858"/>
    </source>
</evidence>
<comment type="caution">
    <text evidence="6">The sequence shown here is derived from an EMBL/GenBank/DDBJ whole genome shotgun (WGS) entry which is preliminary data.</text>
</comment>
<keyword evidence="3 5" id="KW-1133">Transmembrane helix</keyword>
<dbReference type="Pfam" id="PF03619">
    <property type="entry name" value="Solute_trans_a"/>
    <property type="match status" value="1"/>
</dbReference>
<evidence type="ECO:0000256" key="1">
    <source>
        <dbReference type="ARBA" id="ARBA00004141"/>
    </source>
</evidence>
<dbReference type="InterPro" id="IPR005178">
    <property type="entry name" value="Ostalpha/TMEM184C"/>
</dbReference>
<evidence type="ECO:0000256" key="3">
    <source>
        <dbReference type="ARBA" id="ARBA00022989"/>
    </source>
</evidence>
<dbReference type="SMART" id="SM01417">
    <property type="entry name" value="Solute_trans_a"/>
    <property type="match status" value="1"/>
</dbReference>
<protein>
    <submittedName>
        <fullName evidence="6">Uncharacterized protein</fullName>
    </submittedName>
</protein>
<feature type="transmembrane region" description="Helical" evidence="5">
    <location>
        <begin position="291"/>
        <end position="311"/>
    </location>
</feature>
<keyword evidence="4 5" id="KW-0472">Membrane</keyword>
<dbReference type="EMBL" id="LRGB01002371">
    <property type="protein sequence ID" value="KZS08041.1"/>
    <property type="molecule type" value="Genomic_DNA"/>
</dbReference>
<reference evidence="6 7" key="1">
    <citation type="submission" date="2016-03" db="EMBL/GenBank/DDBJ databases">
        <title>EvidentialGene: Evidence-directed Construction of Genes on Genomes.</title>
        <authorList>
            <person name="Gilbert D.G."/>
            <person name="Choi J.-H."/>
            <person name="Mockaitis K."/>
            <person name="Colbourne J."/>
            <person name="Pfrender M."/>
        </authorList>
    </citation>
    <scope>NUCLEOTIDE SEQUENCE [LARGE SCALE GENOMIC DNA]</scope>
    <source>
        <strain evidence="6 7">Xinb3</strain>
        <tissue evidence="6">Complete organism</tissue>
    </source>
</reference>
<dbReference type="OrthoDB" id="5832279at2759"/>
<dbReference type="PANTHER" id="PTHR23423">
    <property type="entry name" value="ORGANIC SOLUTE TRANSPORTER-RELATED"/>
    <property type="match status" value="1"/>
</dbReference>
<comment type="subcellular location">
    <subcellularLocation>
        <location evidence="1">Membrane</location>
        <topology evidence="1">Multi-pass membrane protein</topology>
    </subcellularLocation>
</comment>
<sequence>MNLSQDVMLEFNCSRYDFDSDPPDVSQHFDAFGIIGLGIAYGGTASSGLLTLLFFIQICSNVRKCPWEWQRSLSWIVSMPMIISWLSLTSFLVPRAGNICSIVKQSYMPFMLMHFLDLALMIDGDEEQILNTLMDNRVPMSLCASPCCFFGICCRSSIVTRRGFRAMRRRVYQAPLWQFLLTMAAVVLEIAEINQFLPEYIVMPLFQTLAGLNVLMCMLGNWGFNVIVKTFKGLERSNWNRRMKKAHALTLFIAIMKLQFFVLGLLVDYTDYIPCSPPAVSPVHMKQNMDALLTLAEALLFGLVFTFVYRVRQCDIDRAIKGDGAERSPNFFLIPNMQTH</sequence>
<dbReference type="AlphaFoldDB" id="A0A164QTF4"/>
<name>A0A164QTF4_9CRUS</name>
<proteinExistence type="predicted"/>
<evidence type="ECO:0000256" key="4">
    <source>
        <dbReference type="ARBA" id="ARBA00023136"/>
    </source>
</evidence>
<evidence type="ECO:0000313" key="6">
    <source>
        <dbReference type="EMBL" id="KZS08041.1"/>
    </source>
</evidence>
<feature type="transmembrane region" description="Helical" evidence="5">
    <location>
        <begin position="248"/>
        <end position="267"/>
    </location>
</feature>